<evidence type="ECO:0000256" key="1">
    <source>
        <dbReference type="SAM" id="MobiDB-lite"/>
    </source>
</evidence>
<comment type="caution">
    <text evidence="2">The sequence shown here is derived from an EMBL/GenBank/DDBJ whole genome shotgun (WGS) entry which is preliminary data.</text>
</comment>
<name>A0A1Y2HYP6_9FUNG</name>
<gene>
    <name evidence="2" type="ORF">BCR44DRAFT_223915</name>
</gene>
<sequence>MHRQQTPRVEWSSVVGLDGRGSARRPLVPFSAAAAAATAAASAPKPLPPPFCPTPSRRKTSLDANAPCWYTQQTVPKVPSGSSRVHVKVLKHQAWLPSRFRALAADSARVPVASKGPGTRTYKEHLAREEQVMMVPLAVLVPAPAAPPKGDGGRGFAPAGRLARIPSLPKRKAHEVEDEANKLPGAEPTKRRKILSADSRAQASIMRGMYPKPSVALRRARWNLAMGLFVWSDLRFVSLVH</sequence>
<feature type="region of interest" description="Disordered" evidence="1">
    <location>
        <begin position="168"/>
        <end position="198"/>
    </location>
</feature>
<dbReference type="AlphaFoldDB" id="A0A1Y2HYP6"/>
<accession>A0A1Y2HYP6</accession>
<proteinExistence type="predicted"/>
<keyword evidence="3" id="KW-1185">Reference proteome</keyword>
<feature type="region of interest" description="Disordered" evidence="1">
    <location>
        <begin position="1"/>
        <end position="22"/>
    </location>
</feature>
<evidence type="ECO:0000313" key="2">
    <source>
        <dbReference type="EMBL" id="ORZ39737.1"/>
    </source>
</evidence>
<dbReference type="Proteomes" id="UP000193411">
    <property type="component" value="Unassembled WGS sequence"/>
</dbReference>
<protein>
    <submittedName>
        <fullName evidence="2">Uncharacterized protein</fullName>
    </submittedName>
</protein>
<organism evidence="2 3">
    <name type="scientific">Catenaria anguillulae PL171</name>
    <dbReference type="NCBI Taxonomy" id="765915"/>
    <lineage>
        <taxon>Eukaryota</taxon>
        <taxon>Fungi</taxon>
        <taxon>Fungi incertae sedis</taxon>
        <taxon>Blastocladiomycota</taxon>
        <taxon>Blastocladiomycetes</taxon>
        <taxon>Blastocladiales</taxon>
        <taxon>Catenariaceae</taxon>
        <taxon>Catenaria</taxon>
    </lineage>
</organism>
<evidence type="ECO:0000313" key="3">
    <source>
        <dbReference type="Proteomes" id="UP000193411"/>
    </source>
</evidence>
<feature type="region of interest" description="Disordered" evidence="1">
    <location>
        <begin position="38"/>
        <end position="58"/>
    </location>
</feature>
<reference evidence="2 3" key="1">
    <citation type="submission" date="2016-07" db="EMBL/GenBank/DDBJ databases">
        <title>Pervasive Adenine N6-methylation of Active Genes in Fungi.</title>
        <authorList>
            <consortium name="DOE Joint Genome Institute"/>
            <person name="Mondo S.J."/>
            <person name="Dannebaum R.O."/>
            <person name="Kuo R.C."/>
            <person name="Labutti K."/>
            <person name="Haridas S."/>
            <person name="Kuo A."/>
            <person name="Salamov A."/>
            <person name="Ahrendt S.R."/>
            <person name="Lipzen A."/>
            <person name="Sullivan W."/>
            <person name="Andreopoulos W.B."/>
            <person name="Clum A."/>
            <person name="Lindquist E."/>
            <person name="Daum C."/>
            <person name="Ramamoorthy G.K."/>
            <person name="Gryganskyi A."/>
            <person name="Culley D."/>
            <person name="Magnuson J.K."/>
            <person name="James T.Y."/>
            <person name="O'Malley M.A."/>
            <person name="Stajich J.E."/>
            <person name="Spatafora J.W."/>
            <person name="Visel A."/>
            <person name="Grigoriev I.V."/>
        </authorList>
    </citation>
    <scope>NUCLEOTIDE SEQUENCE [LARGE SCALE GENOMIC DNA]</scope>
    <source>
        <strain evidence="2 3">PL171</strain>
    </source>
</reference>
<dbReference type="EMBL" id="MCFL01000004">
    <property type="protein sequence ID" value="ORZ39737.1"/>
    <property type="molecule type" value="Genomic_DNA"/>
</dbReference>